<keyword evidence="1" id="KW-1185">Reference proteome</keyword>
<dbReference type="WBParaSite" id="jg3538">
    <property type="protein sequence ID" value="jg3538"/>
    <property type="gene ID" value="jg3538"/>
</dbReference>
<protein>
    <submittedName>
        <fullName evidence="2">Uncharacterized protein</fullName>
    </submittedName>
</protein>
<name>A0A915E810_9BILA</name>
<proteinExistence type="predicted"/>
<sequence>MEKVDKSKKTGTGGVKFSEVDKLLLAIIDSESPQVKGMDVSESGEVQRRKEVSASPSLLKKNMLMGVSNEEQTPRSTKKRLFTEVSKLSSFDEEIKAEKLRKLTLENRLLELCIYEKELVLGIPPELRIFALQEQPLEELEKQTEEQEYFFEGNQ</sequence>
<organism evidence="1 2">
    <name type="scientific">Ditylenchus dipsaci</name>
    <dbReference type="NCBI Taxonomy" id="166011"/>
    <lineage>
        <taxon>Eukaryota</taxon>
        <taxon>Metazoa</taxon>
        <taxon>Ecdysozoa</taxon>
        <taxon>Nematoda</taxon>
        <taxon>Chromadorea</taxon>
        <taxon>Rhabditida</taxon>
        <taxon>Tylenchina</taxon>
        <taxon>Tylenchomorpha</taxon>
        <taxon>Sphaerularioidea</taxon>
        <taxon>Anguinidae</taxon>
        <taxon>Anguininae</taxon>
        <taxon>Ditylenchus</taxon>
    </lineage>
</organism>
<dbReference type="Proteomes" id="UP000887574">
    <property type="component" value="Unplaced"/>
</dbReference>
<evidence type="ECO:0000313" key="1">
    <source>
        <dbReference type="Proteomes" id="UP000887574"/>
    </source>
</evidence>
<dbReference type="AlphaFoldDB" id="A0A915E810"/>
<evidence type="ECO:0000313" key="2">
    <source>
        <dbReference type="WBParaSite" id="jg3538"/>
    </source>
</evidence>
<accession>A0A915E810</accession>
<reference evidence="2" key="1">
    <citation type="submission" date="2022-11" db="UniProtKB">
        <authorList>
            <consortium name="WormBaseParasite"/>
        </authorList>
    </citation>
    <scope>IDENTIFICATION</scope>
</reference>